<feature type="compositionally biased region" description="Polar residues" evidence="3">
    <location>
        <begin position="129"/>
        <end position="138"/>
    </location>
</feature>
<dbReference type="SMART" id="SM00066">
    <property type="entry name" value="GAL4"/>
    <property type="match status" value="1"/>
</dbReference>
<gene>
    <name evidence="5" type="ORF">B2J93_7707</name>
</gene>
<dbReference type="OrthoDB" id="5213892at2759"/>
<dbReference type="PANTHER" id="PTHR37534">
    <property type="entry name" value="TRANSCRIPTIONAL ACTIVATOR PROTEIN UGA3"/>
    <property type="match status" value="1"/>
</dbReference>
<dbReference type="Pfam" id="PF11951">
    <property type="entry name" value="Fungal_trans_2"/>
    <property type="match status" value="1"/>
</dbReference>
<accession>A0A218ZHG1</accession>
<dbReference type="GO" id="GO:0005634">
    <property type="term" value="C:nucleus"/>
    <property type="evidence" value="ECO:0007669"/>
    <property type="project" value="UniProtKB-SubCell"/>
</dbReference>
<dbReference type="PANTHER" id="PTHR37534:SF26">
    <property type="entry name" value="TRANSCRIPTION FACTOR, PUTATIVE-RELATED"/>
    <property type="match status" value="1"/>
</dbReference>
<keyword evidence="6" id="KW-1185">Reference proteome</keyword>
<dbReference type="GO" id="GO:0000981">
    <property type="term" value="F:DNA-binding transcription factor activity, RNA polymerase II-specific"/>
    <property type="evidence" value="ECO:0007669"/>
    <property type="project" value="InterPro"/>
</dbReference>
<proteinExistence type="predicted"/>
<dbReference type="InParanoid" id="A0A218ZHG1"/>
<dbReference type="CDD" id="cd00067">
    <property type="entry name" value="GAL4"/>
    <property type="match status" value="1"/>
</dbReference>
<dbReference type="InterPro" id="IPR021858">
    <property type="entry name" value="Fun_TF"/>
</dbReference>
<name>A0A218ZHG1_9HELO</name>
<dbReference type="PROSITE" id="PS00463">
    <property type="entry name" value="ZN2_CY6_FUNGAL_1"/>
    <property type="match status" value="1"/>
</dbReference>
<evidence type="ECO:0000313" key="5">
    <source>
        <dbReference type="EMBL" id="OWP06973.1"/>
    </source>
</evidence>
<protein>
    <submittedName>
        <fullName evidence="5">Transcription factor Cys</fullName>
    </submittedName>
</protein>
<evidence type="ECO:0000256" key="3">
    <source>
        <dbReference type="SAM" id="MobiDB-lite"/>
    </source>
</evidence>
<feature type="region of interest" description="Disordered" evidence="3">
    <location>
        <begin position="106"/>
        <end position="160"/>
    </location>
</feature>
<dbReference type="InterPro" id="IPR036864">
    <property type="entry name" value="Zn2-C6_fun-type_DNA-bd_sf"/>
</dbReference>
<evidence type="ECO:0000256" key="1">
    <source>
        <dbReference type="ARBA" id="ARBA00004123"/>
    </source>
</evidence>
<feature type="domain" description="Zn(2)-C6 fungal-type" evidence="4">
    <location>
        <begin position="10"/>
        <end position="38"/>
    </location>
</feature>
<dbReference type="Gene3D" id="4.10.240.10">
    <property type="entry name" value="Zn(2)-C6 fungal-type DNA-binding domain"/>
    <property type="match status" value="1"/>
</dbReference>
<evidence type="ECO:0000256" key="2">
    <source>
        <dbReference type="ARBA" id="ARBA00023242"/>
    </source>
</evidence>
<dbReference type="InterPro" id="IPR001138">
    <property type="entry name" value="Zn2Cys6_DnaBD"/>
</dbReference>
<comment type="caution">
    <text evidence="5">The sequence shown here is derived from an EMBL/GenBank/DDBJ whole genome shotgun (WGS) entry which is preliminary data.</text>
</comment>
<dbReference type="GO" id="GO:0000976">
    <property type="term" value="F:transcription cis-regulatory region binding"/>
    <property type="evidence" value="ECO:0007669"/>
    <property type="project" value="TreeGrafter"/>
</dbReference>
<keyword evidence="2" id="KW-0539">Nucleus</keyword>
<dbReference type="AlphaFoldDB" id="A0A218ZHG1"/>
<dbReference type="Proteomes" id="UP000242519">
    <property type="component" value="Unassembled WGS sequence"/>
</dbReference>
<evidence type="ECO:0000259" key="4">
    <source>
        <dbReference type="PROSITE" id="PS50048"/>
    </source>
</evidence>
<comment type="subcellular location">
    <subcellularLocation>
        <location evidence="1">Nucleus</location>
    </subcellularLocation>
</comment>
<dbReference type="EMBL" id="MZNU01000022">
    <property type="protein sequence ID" value="OWP06973.1"/>
    <property type="molecule type" value="Genomic_DNA"/>
</dbReference>
<feature type="compositionally biased region" description="Low complexity" evidence="3">
    <location>
        <begin position="139"/>
        <end position="149"/>
    </location>
</feature>
<dbReference type="Pfam" id="PF00172">
    <property type="entry name" value="Zn_clus"/>
    <property type="match status" value="1"/>
</dbReference>
<dbReference type="STRING" id="503106.A0A218ZHG1"/>
<organism evidence="5 6">
    <name type="scientific">Diplocarpon coronariae</name>
    <dbReference type="NCBI Taxonomy" id="2795749"/>
    <lineage>
        <taxon>Eukaryota</taxon>
        <taxon>Fungi</taxon>
        <taxon>Dikarya</taxon>
        <taxon>Ascomycota</taxon>
        <taxon>Pezizomycotina</taxon>
        <taxon>Leotiomycetes</taxon>
        <taxon>Helotiales</taxon>
        <taxon>Drepanopezizaceae</taxon>
        <taxon>Diplocarpon</taxon>
    </lineage>
</organism>
<dbReference type="GO" id="GO:0045944">
    <property type="term" value="P:positive regulation of transcription by RNA polymerase II"/>
    <property type="evidence" value="ECO:0007669"/>
    <property type="project" value="TreeGrafter"/>
</dbReference>
<evidence type="ECO:0000313" key="6">
    <source>
        <dbReference type="Proteomes" id="UP000242519"/>
    </source>
</evidence>
<dbReference type="SUPFAM" id="SSF57701">
    <property type="entry name" value="Zn2/Cys6 DNA-binding domain"/>
    <property type="match status" value="1"/>
</dbReference>
<sequence>MSGPLRSKQGCWTCRLRRKKCDERREVCSVCESLGVTCYGYGPKPEWMDGGEREKAVAASIKQVVKHTSRRKGRLGTSLGRFSDRYGGENSVEKVVRIAPKTRELVPDAGGSHESVPAAQGPMFVTDSPLASTHSGNESLPPAGTSSSSPPAPIEETSCGAPTSSALVTLPISEAVLLMHFLDNVFPLQHPMYRPGVAEGGRGWLLALLLRTKPLYHASLALSAYHRGTVLLAAQRHSHSCSSAEQEQHLAICLNEFQRAIKDVDHWVMKACPRDGLGLMASIVQLIYFELFAGHGHAWKIHLRAATATFASGYWNEAAQLGLIEQTEADTLPLLTEQVPSPQLASFKFLSGVILWLDILETVTTGKEPCLLSIHPHALNPKSHIRLESIIGCSNWPIVQIGRIAALYERKVRALRNCCLDEGLHADVESIRRELQYGLTEQTLACLAVSHEALAPHNSVRHRQALITRLFALAASIYLDLVVHGFQQGAANSVTEAM</sequence>
<reference evidence="5 6" key="1">
    <citation type="submission" date="2017-04" db="EMBL/GenBank/DDBJ databases">
        <title>Draft genome sequence of Marssonina coronaria NL1: causal agent of apple blotch.</title>
        <authorList>
            <person name="Cheng Q."/>
        </authorList>
    </citation>
    <scope>NUCLEOTIDE SEQUENCE [LARGE SCALE GENOMIC DNA]</scope>
    <source>
        <strain evidence="5 6">NL1</strain>
    </source>
</reference>
<dbReference type="GO" id="GO:0008270">
    <property type="term" value="F:zinc ion binding"/>
    <property type="evidence" value="ECO:0007669"/>
    <property type="project" value="InterPro"/>
</dbReference>
<dbReference type="PROSITE" id="PS50048">
    <property type="entry name" value="ZN2_CY6_FUNGAL_2"/>
    <property type="match status" value="1"/>
</dbReference>